<evidence type="ECO:0000313" key="2">
    <source>
        <dbReference type="EMBL" id="KAK1334143.1"/>
    </source>
</evidence>
<gene>
    <name evidence="2" type="ORF">QTO34_005143</name>
</gene>
<dbReference type="AlphaFoldDB" id="A0AA40HMU5"/>
<proteinExistence type="predicted"/>
<feature type="region of interest" description="Disordered" evidence="1">
    <location>
        <begin position="217"/>
        <end position="279"/>
    </location>
</feature>
<comment type="caution">
    <text evidence="2">The sequence shown here is derived from an EMBL/GenBank/DDBJ whole genome shotgun (WGS) entry which is preliminary data.</text>
</comment>
<sequence>MFDPLSSHEGASAVVRPKVHYARPSHPPPDPPILEGAVGGNEARLPNFGSHGLTPAEMEAFKQRHSYPERLVRSRSSDIVSSVRRPMSDPSWNRRPGNEERELPPAAAIGATSLVAAPHSSSSSPSKDSSRGETEERKDSDDEKSDRNRPWWRKRFVSAMPKAPIPFRKKEKQEKDKDDLGPDRFSTLTDDPSPRLSAQVQAAEDILDKYRNAIKRTSPSEGAMGHYDNAEVMGDGESAHDSPRDEALQNISAETSRTPRAKRPTLRTRPTPTEMQKRN</sequence>
<name>A0AA40HMU5_CNENI</name>
<organism evidence="2 3">
    <name type="scientific">Cnephaeus nilssonii</name>
    <name type="common">Northern bat</name>
    <name type="synonym">Eptesicus nilssonii</name>
    <dbReference type="NCBI Taxonomy" id="3371016"/>
    <lineage>
        <taxon>Eukaryota</taxon>
        <taxon>Metazoa</taxon>
        <taxon>Chordata</taxon>
        <taxon>Craniata</taxon>
        <taxon>Vertebrata</taxon>
        <taxon>Euteleostomi</taxon>
        <taxon>Mammalia</taxon>
        <taxon>Eutheria</taxon>
        <taxon>Laurasiatheria</taxon>
        <taxon>Chiroptera</taxon>
        <taxon>Yangochiroptera</taxon>
        <taxon>Vespertilionidae</taxon>
        <taxon>Cnephaeus</taxon>
    </lineage>
</organism>
<accession>A0AA40HMU5</accession>
<reference evidence="2" key="1">
    <citation type="submission" date="2023-06" db="EMBL/GenBank/DDBJ databases">
        <title>Reference genome for the Northern bat (Eptesicus nilssonii), a most northern bat species.</title>
        <authorList>
            <person name="Laine V.N."/>
            <person name="Pulliainen A.T."/>
            <person name="Lilley T.M."/>
        </authorList>
    </citation>
    <scope>NUCLEOTIDE SEQUENCE</scope>
    <source>
        <strain evidence="2">BLF_Eptnil</strain>
        <tissue evidence="2">Kidney</tissue>
    </source>
</reference>
<feature type="region of interest" description="Disordered" evidence="1">
    <location>
        <begin position="1"/>
        <end position="198"/>
    </location>
</feature>
<keyword evidence="3" id="KW-1185">Reference proteome</keyword>
<evidence type="ECO:0000313" key="3">
    <source>
        <dbReference type="Proteomes" id="UP001177744"/>
    </source>
</evidence>
<feature type="compositionally biased region" description="Basic and acidic residues" evidence="1">
    <location>
        <begin position="237"/>
        <end position="247"/>
    </location>
</feature>
<protein>
    <submittedName>
        <fullName evidence="2">Uncharacterized protein</fullName>
    </submittedName>
</protein>
<dbReference type="Proteomes" id="UP001177744">
    <property type="component" value="Unassembled WGS sequence"/>
</dbReference>
<feature type="compositionally biased region" description="Basic and acidic residues" evidence="1">
    <location>
        <begin position="171"/>
        <end position="182"/>
    </location>
</feature>
<evidence type="ECO:0000256" key="1">
    <source>
        <dbReference type="SAM" id="MobiDB-lite"/>
    </source>
</evidence>
<feature type="compositionally biased region" description="Basic and acidic residues" evidence="1">
    <location>
        <begin position="128"/>
        <end position="149"/>
    </location>
</feature>
<feature type="compositionally biased region" description="Polar residues" evidence="1">
    <location>
        <begin position="186"/>
        <end position="198"/>
    </location>
</feature>
<dbReference type="EMBL" id="JAULJE010000015">
    <property type="protein sequence ID" value="KAK1334143.1"/>
    <property type="molecule type" value="Genomic_DNA"/>
</dbReference>
<feature type="compositionally biased region" description="Basic and acidic residues" evidence="1">
    <location>
        <begin position="59"/>
        <end position="76"/>
    </location>
</feature>